<organism evidence="1 2">
    <name type="scientific">Lophium mytilinum</name>
    <dbReference type="NCBI Taxonomy" id="390894"/>
    <lineage>
        <taxon>Eukaryota</taxon>
        <taxon>Fungi</taxon>
        <taxon>Dikarya</taxon>
        <taxon>Ascomycota</taxon>
        <taxon>Pezizomycotina</taxon>
        <taxon>Dothideomycetes</taxon>
        <taxon>Pleosporomycetidae</taxon>
        <taxon>Mytilinidiales</taxon>
        <taxon>Mytilinidiaceae</taxon>
        <taxon>Lophium</taxon>
    </lineage>
</organism>
<accession>A0A6A6Q8N4</accession>
<dbReference type="AlphaFoldDB" id="A0A6A6Q8N4"/>
<feature type="non-terminal residue" evidence="1">
    <location>
        <position position="1"/>
    </location>
</feature>
<keyword evidence="2" id="KW-1185">Reference proteome</keyword>
<dbReference type="EMBL" id="MU004201">
    <property type="protein sequence ID" value="KAF2488740.1"/>
    <property type="molecule type" value="Genomic_DNA"/>
</dbReference>
<proteinExistence type="predicted"/>
<reference evidence="1" key="1">
    <citation type="journal article" date="2020" name="Stud. Mycol.">
        <title>101 Dothideomycetes genomes: a test case for predicting lifestyles and emergence of pathogens.</title>
        <authorList>
            <person name="Haridas S."/>
            <person name="Albert R."/>
            <person name="Binder M."/>
            <person name="Bloem J."/>
            <person name="Labutti K."/>
            <person name="Salamov A."/>
            <person name="Andreopoulos B."/>
            <person name="Baker S."/>
            <person name="Barry K."/>
            <person name="Bills G."/>
            <person name="Bluhm B."/>
            <person name="Cannon C."/>
            <person name="Castanera R."/>
            <person name="Culley D."/>
            <person name="Daum C."/>
            <person name="Ezra D."/>
            <person name="Gonzalez J."/>
            <person name="Henrissat B."/>
            <person name="Kuo A."/>
            <person name="Liang C."/>
            <person name="Lipzen A."/>
            <person name="Lutzoni F."/>
            <person name="Magnuson J."/>
            <person name="Mondo S."/>
            <person name="Nolan M."/>
            <person name="Ohm R."/>
            <person name="Pangilinan J."/>
            <person name="Park H.-J."/>
            <person name="Ramirez L."/>
            <person name="Alfaro M."/>
            <person name="Sun H."/>
            <person name="Tritt A."/>
            <person name="Yoshinaga Y."/>
            <person name="Zwiers L.-H."/>
            <person name="Turgeon B."/>
            <person name="Goodwin S."/>
            <person name="Spatafora J."/>
            <person name="Crous P."/>
            <person name="Grigoriev I."/>
        </authorList>
    </citation>
    <scope>NUCLEOTIDE SEQUENCE</scope>
    <source>
        <strain evidence="1">CBS 269.34</strain>
    </source>
</reference>
<sequence length="53" mass="5418">ARRIGLPIDSLPGEMARGVMTAANGTTTGFSGVIRRADVSISGVTTPTNFVVV</sequence>
<name>A0A6A6Q8N4_9PEZI</name>
<gene>
    <name evidence="1" type="ORF">BU16DRAFT_473276</name>
</gene>
<evidence type="ECO:0000313" key="2">
    <source>
        <dbReference type="Proteomes" id="UP000799750"/>
    </source>
</evidence>
<evidence type="ECO:0000313" key="1">
    <source>
        <dbReference type="EMBL" id="KAF2488740.1"/>
    </source>
</evidence>
<protein>
    <submittedName>
        <fullName evidence="1">Uncharacterized protein</fullName>
    </submittedName>
</protein>
<dbReference type="Proteomes" id="UP000799750">
    <property type="component" value="Unassembled WGS sequence"/>
</dbReference>